<dbReference type="SUPFAM" id="SSF52499">
    <property type="entry name" value="Isochorismatase-like hydrolases"/>
    <property type="match status" value="1"/>
</dbReference>
<feature type="compositionally biased region" description="Basic and acidic residues" evidence="3">
    <location>
        <begin position="77"/>
        <end position="91"/>
    </location>
</feature>
<dbReference type="Gene3D" id="3.40.50.850">
    <property type="entry name" value="Isochorismatase-like"/>
    <property type="match status" value="1"/>
</dbReference>
<evidence type="ECO:0000313" key="5">
    <source>
        <dbReference type="EMBL" id="KAK7236160.1"/>
    </source>
</evidence>
<dbReference type="CDD" id="cd00431">
    <property type="entry name" value="cysteine_hydrolases"/>
    <property type="match status" value="1"/>
</dbReference>
<reference evidence="5 6" key="1">
    <citation type="submission" date="2024-03" db="EMBL/GenBank/DDBJ databases">
        <title>Aureococcus anophagefferens CCMP1851 and Kratosvirus quantuckense: Draft genome of a second virus-susceptible host strain in the model system.</title>
        <authorList>
            <person name="Chase E."/>
            <person name="Truchon A.R."/>
            <person name="Schepens W."/>
            <person name="Wilhelm S.W."/>
        </authorList>
    </citation>
    <scope>NUCLEOTIDE SEQUENCE [LARGE SCALE GENOMIC DNA]</scope>
    <source>
        <strain evidence="5 6">CCMP1851</strain>
    </source>
</reference>
<keyword evidence="2" id="KW-0378">Hydrolase</keyword>
<feature type="region of interest" description="Disordered" evidence="3">
    <location>
        <begin position="77"/>
        <end position="102"/>
    </location>
</feature>
<keyword evidence="6" id="KW-1185">Reference proteome</keyword>
<evidence type="ECO:0000313" key="6">
    <source>
        <dbReference type="Proteomes" id="UP001363151"/>
    </source>
</evidence>
<organism evidence="5 6">
    <name type="scientific">Aureococcus anophagefferens</name>
    <name type="common">Harmful bloom alga</name>
    <dbReference type="NCBI Taxonomy" id="44056"/>
    <lineage>
        <taxon>Eukaryota</taxon>
        <taxon>Sar</taxon>
        <taxon>Stramenopiles</taxon>
        <taxon>Ochrophyta</taxon>
        <taxon>Pelagophyceae</taxon>
        <taxon>Pelagomonadales</taxon>
        <taxon>Pelagomonadaceae</taxon>
        <taxon>Aureococcus</taxon>
    </lineage>
</organism>
<accession>A0ABR1FR03</accession>
<dbReference type="EMBL" id="JBBJCI010000286">
    <property type="protein sequence ID" value="KAK7236160.1"/>
    <property type="molecule type" value="Genomic_DNA"/>
</dbReference>
<dbReference type="InterPro" id="IPR050272">
    <property type="entry name" value="Isochorismatase-like_hydrls"/>
</dbReference>
<sequence>MSAALADAARYDAFFEKLSISGDGLYKFRGPGGVVVVIGWAAVAAKVFAADQYTALLLAIHLAVTATFISISDAGDPLKDQEHDKPPRGADDAPPDADDDRPFIERGRAARRRDPNHNSQFDDLNDLIFAREKTMAGKTATAEKTAAAGGEDVNPSAPADLVEARHKVAARPFAFPLGGDALDPATTALLVIDLQRDFCDEGGYMGAMGYDVAPLREPLPKVRAVLRACRARSIRCFHTRQGYRPDLADLSAFARRKFERAGVTVGAAGPLGRLFVRGEPGSEIVEDARPREGEPVIDKTANDAFIGTDLDRLLRLAGISRLVVVGNTLDCCVHSTLRHANDLDYETLLLSDCCGCVDARLKRSFVESVCVEGGLFGAVAESAQFLDALRGLDG</sequence>
<evidence type="ECO:0000259" key="4">
    <source>
        <dbReference type="Pfam" id="PF00857"/>
    </source>
</evidence>
<dbReference type="Pfam" id="PF00857">
    <property type="entry name" value="Isochorismatase"/>
    <property type="match status" value="1"/>
</dbReference>
<dbReference type="Proteomes" id="UP001363151">
    <property type="component" value="Unassembled WGS sequence"/>
</dbReference>
<protein>
    <submittedName>
        <fullName evidence="5">Isochorismatase</fullName>
    </submittedName>
</protein>
<dbReference type="InterPro" id="IPR036380">
    <property type="entry name" value="Isochorismatase-like_sf"/>
</dbReference>
<dbReference type="PANTHER" id="PTHR43540">
    <property type="entry name" value="PEROXYUREIDOACRYLATE/UREIDOACRYLATE AMIDOHYDROLASE-RELATED"/>
    <property type="match status" value="1"/>
</dbReference>
<proteinExistence type="inferred from homology"/>
<evidence type="ECO:0000256" key="2">
    <source>
        <dbReference type="ARBA" id="ARBA00022801"/>
    </source>
</evidence>
<comment type="similarity">
    <text evidence="1">Belongs to the isochorismatase family.</text>
</comment>
<dbReference type="InterPro" id="IPR000868">
    <property type="entry name" value="Isochorismatase-like_dom"/>
</dbReference>
<dbReference type="PANTHER" id="PTHR43540:SF9">
    <property type="entry name" value="FAMILY HYDROLASE, PUTATIVE (AFU_ORTHOLOGUE AFUA_2G08700)-RELATED"/>
    <property type="match status" value="1"/>
</dbReference>
<gene>
    <name evidence="5" type="ORF">SO694_0006016</name>
</gene>
<evidence type="ECO:0000256" key="1">
    <source>
        <dbReference type="ARBA" id="ARBA00006336"/>
    </source>
</evidence>
<name>A0ABR1FR03_AURAN</name>
<comment type="caution">
    <text evidence="5">The sequence shown here is derived from an EMBL/GenBank/DDBJ whole genome shotgun (WGS) entry which is preliminary data.</text>
</comment>
<evidence type="ECO:0000256" key="3">
    <source>
        <dbReference type="SAM" id="MobiDB-lite"/>
    </source>
</evidence>
<feature type="domain" description="Isochorismatase-like" evidence="4">
    <location>
        <begin position="187"/>
        <end position="363"/>
    </location>
</feature>